<accession>A0A3E3HXG9</accession>
<dbReference type="EMBL" id="QVLV01000024">
    <property type="protein sequence ID" value="RGE56526.1"/>
    <property type="molecule type" value="Genomic_DNA"/>
</dbReference>
<gene>
    <name evidence="2" type="ORF">DXC51_23845</name>
</gene>
<dbReference type="GO" id="GO:0016787">
    <property type="term" value="F:hydrolase activity"/>
    <property type="evidence" value="ECO:0007669"/>
    <property type="project" value="UniProtKB-KW"/>
</dbReference>
<comment type="caution">
    <text evidence="2">The sequence shown here is derived from an EMBL/GenBank/DDBJ whole genome shotgun (WGS) entry which is preliminary data.</text>
</comment>
<dbReference type="Proteomes" id="UP000260812">
    <property type="component" value="Unassembled WGS sequence"/>
</dbReference>
<dbReference type="PANTHER" id="PTHR43283">
    <property type="entry name" value="BETA-LACTAMASE-RELATED"/>
    <property type="match status" value="1"/>
</dbReference>
<dbReference type="AlphaFoldDB" id="A0A3E3HXG9"/>
<evidence type="ECO:0000313" key="3">
    <source>
        <dbReference type="Proteomes" id="UP000260812"/>
    </source>
</evidence>
<evidence type="ECO:0000259" key="1">
    <source>
        <dbReference type="Pfam" id="PF00144"/>
    </source>
</evidence>
<reference evidence="2" key="1">
    <citation type="submission" date="2018-08" db="EMBL/GenBank/DDBJ databases">
        <title>A genome reference for cultivated species of the human gut microbiota.</title>
        <authorList>
            <person name="Zou Y."/>
            <person name="Xue W."/>
            <person name="Luo G."/>
        </authorList>
    </citation>
    <scope>NUCLEOTIDE SEQUENCE [LARGE SCALE GENOMIC DNA]</scope>
    <source>
        <strain evidence="2">TF05-5AC</strain>
    </source>
</reference>
<proteinExistence type="predicted"/>
<feature type="domain" description="Beta-lactamase-related" evidence="1">
    <location>
        <begin position="36"/>
        <end position="408"/>
    </location>
</feature>
<dbReference type="PANTHER" id="PTHR43283:SF3">
    <property type="entry name" value="BETA-LACTAMASE FAMILY PROTEIN (AFU_ORTHOLOGUE AFUA_5G07500)"/>
    <property type="match status" value="1"/>
</dbReference>
<dbReference type="InterPro" id="IPR050789">
    <property type="entry name" value="Diverse_Enzym_Activities"/>
</dbReference>
<dbReference type="Gene3D" id="3.40.710.10">
    <property type="entry name" value="DD-peptidase/beta-lactamase superfamily"/>
    <property type="match status" value="1"/>
</dbReference>
<dbReference type="Pfam" id="PF00144">
    <property type="entry name" value="Beta-lactamase"/>
    <property type="match status" value="1"/>
</dbReference>
<protein>
    <submittedName>
        <fullName evidence="2">Class A beta-lactamase-related serine hydrolase</fullName>
    </submittedName>
</protein>
<dbReference type="SUPFAM" id="SSF56601">
    <property type="entry name" value="beta-lactamase/transpeptidase-like"/>
    <property type="match status" value="1"/>
</dbReference>
<name>A0A3E3HXG9_9FIRM</name>
<keyword evidence="2" id="KW-0378">Hydrolase</keyword>
<dbReference type="InterPro" id="IPR012338">
    <property type="entry name" value="Beta-lactam/transpept-like"/>
</dbReference>
<organism evidence="2 3">
    <name type="scientific">Eisenbergiella massiliensis</name>
    <dbReference type="NCBI Taxonomy" id="1720294"/>
    <lineage>
        <taxon>Bacteria</taxon>
        <taxon>Bacillati</taxon>
        <taxon>Bacillota</taxon>
        <taxon>Clostridia</taxon>
        <taxon>Lachnospirales</taxon>
        <taxon>Lachnospiraceae</taxon>
        <taxon>Eisenbergiella</taxon>
    </lineage>
</organism>
<dbReference type="InterPro" id="IPR001466">
    <property type="entry name" value="Beta-lactam-related"/>
</dbReference>
<sequence>MNRILAIILLFIYDIFISELFSTYQKEDSMGTFKNLDRLLDSFTQGSIPGCACVVMQNHDILYESYSGFADIEKGTKINERSIFRQASTTKLFTYAIGMMLFEEGAFRFTDPIYDFLPEWKNTTKYVQIPGRAAQVVPVEHPITVKDAFTMSCGLPYCMRPLDHVTDNPTVNAMSEAVRPYCKDGKIPTLRDEVRAMGSVPIMFEPGTHWLYGLGSEIVGAIVEVITGKSVRQNMKERLIDPLGLKDTATFLDEEMMGRLVTCYQITPDKKKEPMPRELDDIIKIGGAPEYSRANLNCSCRDFAVFMSMLANGGRYKGESLLGRKTIDLMRTNQLGPDQLRDFWHYNGVDILGYGYGMGVRTLMDKAPGASNGSLGAFGWSGGYGSWAEASPEDHLSIVYMHNTQGEHNELFHVKVRDVVYGCIE</sequence>
<keyword evidence="3" id="KW-1185">Reference proteome</keyword>
<evidence type="ECO:0000313" key="2">
    <source>
        <dbReference type="EMBL" id="RGE56526.1"/>
    </source>
</evidence>